<keyword evidence="1" id="KW-0805">Transcription regulation</keyword>
<dbReference type="InterPro" id="IPR050313">
    <property type="entry name" value="Carb_Metab_HTH_regulators"/>
</dbReference>
<evidence type="ECO:0000313" key="3">
    <source>
        <dbReference type="EMBL" id="ALV05619.1"/>
    </source>
</evidence>
<dbReference type="PANTHER" id="PTHR30363">
    <property type="entry name" value="HTH-TYPE TRANSCRIPTIONAL REGULATOR SRLR-RELATED"/>
    <property type="match status" value="1"/>
</dbReference>
<dbReference type="Gene3D" id="3.40.50.1360">
    <property type="match status" value="1"/>
</dbReference>
<dbReference type="Gene3D" id="1.10.10.10">
    <property type="entry name" value="Winged helix-like DNA-binding domain superfamily/Winged helix DNA-binding domain"/>
    <property type="match status" value="1"/>
</dbReference>
<dbReference type="AlphaFoldDB" id="A0A0U3MRP0"/>
<protein>
    <submittedName>
        <fullName evidence="3">DeoR family regulatory protein</fullName>
    </submittedName>
</protein>
<dbReference type="SMART" id="SM01134">
    <property type="entry name" value="DeoRC"/>
    <property type="match status" value="1"/>
</dbReference>
<dbReference type="PRINTS" id="PR00037">
    <property type="entry name" value="HTHLACR"/>
</dbReference>
<dbReference type="InterPro" id="IPR014036">
    <property type="entry name" value="DeoR-like_C"/>
</dbReference>
<evidence type="ECO:0000256" key="1">
    <source>
        <dbReference type="ARBA" id="ARBA00023015"/>
    </source>
</evidence>
<keyword evidence="2" id="KW-0804">Transcription</keyword>
<dbReference type="InterPro" id="IPR036390">
    <property type="entry name" value="WH_DNA-bd_sf"/>
</dbReference>
<dbReference type="InterPro" id="IPR000485">
    <property type="entry name" value="AsnC-type_HTH_dom"/>
</dbReference>
<reference evidence="3 4" key="1">
    <citation type="submission" date="2015-12" db="EMBL/GenBank/DDBJ databases">
        <title>Complete genome of Roseateles depolymerans KCTC 42856.</title>
        <authorList>
            <person name="Kim K.M."/>
        </authorList>
    </citation>
    <scope>NUCLEOTIDE SEQUENCE [LARGE SCALE GENOMIC DNA]</scope>
    <source>
        <strain evidence="3 4">KCTC 42856</strain>
    </source>
</reference>
<dbReference type="PATRIC" id="fig|76731.3.peg.1147"/>
<keyword evidence="4" id="KW-1185">Reference proteome</keyword>
<dbReference type="InterPro" id="IPR036388">
    <property type="entry name" value="WH-like_DNA-bd_sf"/>
</dbReference>
<accession>A0A0U3MRP0</accession>
<dbReference type="InterPro" id="IPR001034">
    <property type="entry name" value="DeoR_HTH"/>
</dbReference>
<dbReference type="RefSeq" id="WP_058934046.1">
    <property type="nucleotide sequence ID" value="NZ_CP013729.1"/>
</dbReference>
<dbReference type="OrthoDB" id="9814815at2"/>
<dbReference type="SUPFAM" id="SSF46785">
    <property type="entry name" value="Winged helix' DNA-binding domain"/>
    <property type="match status" value="1"/>
</dbReference>
<proteinExistence type="predicted"/>
<dbReference type="EMBL" id="CP013729">
    <property type="protein sequence ID" value="ALV05619.1"/>
    <property type="molecule type" value="Genomic_DNA"/>
</dbReference>
<dbReference type="SUPFAM" id="SSF100950">
    <property type="entry name" value="NagB/RpiA/CoA transferase-like"/>
    <property type="match status" value="1"/>
</dbReference>
<dbReference type="Pfam" id="PF00455">
    <property type="entry name" value="DeoRC"/>
    <property type="match status" value="1"/>
</dbReference>
<evidence type="ECO:0000256" key="2">
    <source>
        <dbReference type="ARBA" id="ARBA00023163"/>
    </source>
</evidence>
<organism evidence="3 4">
    <name type="scientific">Roseateles depolymerans</name>
    <dbReference type="NCBI Taxonomy" id="76731"/>
    <lineage>
        <taxon>Bacteria</taxon>
        <taxon>Pseudomonadati</taxon>
        <taxon>Pseudomonadota</taxon>
        <taxon>Betaproteobacteria</taxon>
        <taxon>Burkholderiales</taxon>
        <taxon>Sphaerotilaceae</taxon>
        <taxon>Roseateles</taxon>
    </lineage>
</organism>
<name>A0A0U3MRP0_9BURK</name>
<dbReference type="PRINTS" id="PR00033">
    <property type="entry name" value="HTHASNC"/>
</dbReference>
<dbReference type="GO" id="GO:0003700">
    <property type="term" value="F:DNA-binding transcription factor activity"/>
    <property type="evidence" value="ECO:0007669"/>
    <property type="project" value="InterPro"/>
</dbReference>
<dbReference type="PROSITE" id="PS51000">
    <property type="entry name" value="HTH_DEOR_2"/>
    <property type="match status" value="1"/>
</dbReference>
<dbReference type="Pfam" id="PF08220">
    <property type="entry name" value="HTH_DeoR"/>
    <property type="match status" value="1"/>
</dbReference>
<evidence type="ECO:0000313" key="4">
    <source>
        <dbReference type="Proteomes" id="UP000060699"/>
    </source>
</evidence>
<dbReference type="GO" id="GO:0043565">
    <property type="term" value="F:sequence-specific DNA binding"/>
    <property type="evidence" value="ECO:0007669"/>
    <property type="project" value="InterPro"/>
</dbReference>
<dbReference type="PANTHER" id="PTHR30363:SF44">
    <property type="entry name" value="AGA OPERON TRANSCRIPTIONAL REPRESSOR-RELATED"/>
    <property type="match status" value="1"/>
</dbReference>
<dbReference type="SMART" id="SM00420">
    <property type="entry name" value="HTH_DEOR"/>
    <property type="match status" value="1"/>
</dbReference>
<dbReference type="InterPro" id="IPR037171">
    <property type="entry name" value="NagB/RpiA_transferase-like"/>
</dbReference>
<dbReference type="Proteomes" id="UP000060699">
    <property type="component" value="Chromosome"/>
</dbReference>
<gene>
    <name evidence="3" type="ORF">RD2015_1126</name>
</gene>
<dbReference type="STRING" id="76731.RD2015_1126"/>
<dbReference type="KEGG" id="rdp:RD2015_1126"/>
<sequence length="267" mass="28925">MPASIVPDKPESALLIDERRRLIQEQVQAQGRVTVEELAERFGISVVTIRSDLNALAASGVLLRTHGGALAQRDTEEVPISVKQKLRHEQKVRIAKEAAKLIRDGETILLDSGSTTEEIAKQIRGMRLGSLNVITNALNIAVQLATVPNVNVIMPGGLLRPNSYSLSGPQAVTALQSLYADRLFLGVDSLDPDIGLMTPHLLEAQLNAQMMKIARQVVAVADASKLMKRNLSVIAPVEQLDLLITDSEADPAIVAELRRRGVDVLMA</sequence>